<dbReference type="Gene3D" id="3.40.640.10">
    <property type="entry name" value="Type I PLP-dependent aspartate aminotransferase-like (Major domain)"/>
    <property type="match status" value="1"/>
</dbReference>
<dbReference type="GO" id="GO:0004758">
    <property type="term" value="F:serine C-palmitoyltransferase activity"/>
    <property type="evidence" value="ECO:0007669"/>
    <property type="project" value="TreeGrafter"/>
</dbReference>
<protein>
    <recommendedName>
        <fullName evidence="5">serine C-palmitoyltransferase</fullName>
        <ecNumber evidence="5">2.3.1.50</ecNumber>
    </recommendedName>
</protein>
<dbReference type="InterPro" id="IPR015424">
    <property type="entry name" value="PyrdxlP-dep_Trfase"/>
</dbReference>
<evidence type="ECO:0000313" key="13">
    <source>
        <dbReference type="Proteomes" id="UP000077202"/>
    </source>
</evidence>
<dbReference type="EC" id="2.3.1.50" evidence="5"/>
<accession>A0A176W3M5</accession>
<comment type="pathway">
    <text evidence="3">Sphingolipid metabolism.</text>
</comment>
<dbReference type="GO" id="GO:0046513">
    <property type="term" value="P:ceramide biosynthetic process"/>
    <property type="evidence" value="ECO:0007669"/>
    <property type="project" value="TreeGrafter"/>
</dbReference>
<organism evidence="12 13">
    <name type="scientific">Marchantia polymorpha subsp. ruderalis</name>
    <dbReference type="NCBI Taxonomy" id="1480154"/>
    <lineage>
        <taxon>Eukaryota</taxon>
        <taxon>Viridiplantae</taxon>
        <taxon>Streptophyta</taxon>
        <taxon>Embryophyta</taxon>
        <taxon>Marchantiophyta</taxon>
        <taxon>Marchantiopsida</taxon>
        <taxon>Marchantiidae</taxon>
        <taxon>Marchantiales</taxon>
        <taxon>Marchantiaceae</taxon>
        <taxon>Marchantia</taxon>
    </lineage>
</organism>
<evidence type="ECO:0000313" key="12">
    <source>
        <dbReference type="EMBL" id="OAE27640.1"/>
    </source>
</evidence>
<keyword evidence="13" id="KW-1185">Reference proteome</keyword>
<keyword evidence="9" id="KW-0443">Lipid metabolism</keyword>
<evidence type="ECO:0000256" key="5">
    <source>
        <dbReference type="ARBA" id="ARBA00013220"/>
    </source>
</evidence>
<comment type="cofactor">
    <cofactor evidence="1">
        <name>pyridoxal 5'-phosphate</name>
        <dbReference type="ChEBI" id="CHEBI:597326"/>
    </cofactor>
</comment>
<reference evidence="12" key="1">
    <citation type="submission" date="2016-03" db="EMBL/GenBank/DDBJ databases">
        <title>Mechanisms controlling the formation of the plant cell surface in tip-growing cells are functionally conserved among land plants.</title>
        <authorList>
            <person name="Honkanen S."/>
            <person name="Jones V.A."/>
            <person name="Morieri G."/>
            <person name="Champion C."/>
            <person name="Hetherington A.J."/>
            <person name="Kelly S."/>
            <person name="Saint-Marcoux D."/>
            <person name="Proust H."/>
            <person name="Prescott H."/>
            <person name="Dolan L."/>
        </authorList>
    </citation>
    <scope>NUCLEOTIDE SEQUENCE [LARGE SCALE GENOMIC DNA]</scope>
    <source>
        <tissue evidence="12">Whole gametophyte</tissue>
    </source>
</reference>
<name>A0A176W3M5_MARPO</name>
<sequence>MMNSVVAFFDEPFADAVVLGFKIDGHLLVEAVLIAAIVFLLMQKSYQPEKKPLTQNEIDQLCDEWVPDPLHPPITEAMQAKVPVLESAAGPHTIVAGKDVLNLSCANYLGLVGHPRVKETCNSALNKYGVGACGPRGFYGTIDVHLDLEAKIAQFLKTPDSILYSYGLATIASVIPAFCKRGDLILADEGVHWGIQNGLYLSRSTVKLFKHNDMKHLESLLEEVFREDKRKKKALNRRFIVVEAIYQNSGLMTPLDEVIRLKEKYKFRVLVDESHSLGVLGKTGRGITEHFNLPVEKVDILTAAMGHALGSVGGFCTGSAKVVDHQMLEKESVLISVTKRSFLDKCKFPIGLRLTVSAAHTEEELHAAAGSLQRVVQIVLQQR</sequence>
<evidence type="ECO:0000256" key="8">
    <source>
        <dbReference type="ARBA" id="ARBA00022919"/>
    </source>
</evidence>
<keyword evidence="6" id="KW-0808">Transferase</keyword>
<dbReference type="AlphaFoldDB" id="A0A176W3M5"/>
<dbReference type="Gene3D" id="3.90.1150.10">
    <property type="entry name" value="Aspartate Aminotransferase, domain 1"/>
    <property type="match status" value="1"/>
</dbReference>
<dbReference type="EMBL" id="LVLJ01001855">
    <property type="protein sequence ID" value="OAE27640.1"/>
    <property type="molecule type" value="Genomic_DNA"/>
</dbReference>
<dbReference type="PANTHER" id="PTHR13693">
    <property type="entry name" value="CLASS II AMINOTRANSFERASE/8-AMINO-7-OXONONANOATE SYNTHASE"/>
    <property type="match status" value="1"/>
</dbReference>
<dbReference type="GO" id="GO:0016020">
    <property type="term" value="C:membrane"/>
    <property type="evidence" value="ECO:0007669"/>
    <property type="project" value="GOC"/>
</dbReference>
<gene>
    <name evidence="12" type="ORF">AXG93_3337s1020</name>
</gene>
<dbReference type="InterPro" id="IPR004839">
    <property type="entry name" value="Aminotransferase_I/II_large"/>
</dbReference>
<comment type="caution">
    <text evidence="12">The sequence shown here is derived from an EMBL/GenBank/DDBJ whole genome shotgun (WGS) entry which is preliminary data.</text>
</comment>
<evidence type="ECO:0000256" key="3">
    <source>
        <dbReference type="ARBA" id="ARBA00004991"/>
    </source>
</evidence>
<keyword evidence="10" id="KW-0012">Acyltransferase</keyword>
<dbReference type="InterPro" id="IPR015422">
    <property type="entry name" value="PyrdxlP-dep_Trfase_small"/>
</dbReference>
<evidence type="ECO:0000256" key="9">
    <source>
        <dbReference type="ARBA" id="ARBA00023098"/>
    </source>
</evidence>
<evidence type="ECO:0000256" key="7">
    <source>
        <dbReference type="ARBA" id="ARBA00022898"/>
    </source>
</evidence>
<dbReference type="SUPFAM" id="SSF53383">
    <property type="entry name" value="PLP-dependent transferases"/>
    <property type="match status" value="1"/>
</dbReference>
<keyword evidence="8" id="KW-0746">Sphingolipid metabolism</keyword>
<comment type="pathway">
    <text evidence="2">Lipid metabolism; sphingolipid metabolism.</text>
</comment>
<dbReference type="InterPro" id="IPR015421">
    <property type="entry name" value="PyrdxlP-dep_Trfase_major"/>
</dbReference>
<dbReference type="PANTHER" id="PTHR13693:SF2">
    <property type="entry name" value="SERINE PALMITOYLTRANSFERASE 1"/>
    <property type="match status" value="1"/>
</dbReference>
<evidence type="ECO:0000256" key="4">
    <source>
        <dbReference type="ARBA" id="ARBA00008392"/>
    </source>
</evidence>
<evidence type="ECO:0000256" key="6">
    <source>
        <dbReference type="ARBA" id="ARBA00022679"/>
    </source>
</evidence>
<dbReference type="Pfam" id="PF00155">
    <property type="entry name" value="Aminotran_1_2"/>
    <property type="match status" value="1"/>
</dbReference>
<dbReference type="GO" id="GO:0030170">
    <property type="term" value="F:pyridoxal phosphate binding"/>
    <property type="evidence" value="ECO:0007669"/>
    <property type="project" value="InterPro"/>
</dbReference>
<dbReference type="GO" id="GO:0005783">
    <property type="term" value="C:endoplasmic reticulum"/>
    <property type="evidence" value="ECO:0007669"/>
    <property type="project" value="TreeGrafter"/>
</dbReference>
<evidence type="ECO:0000259" key="11">
    <source>
        <dbReference type="Pfam" id="PF00155"/>
    </source>
</evidence>
<dbReference type="GO" id="GO:0046512">
    <property type="term" value="P:sphingosine biosynthetic process"/>
    <property type="evidence" value="ECO:0007669"/>
    <property type="project" value="TreeGrafter"/>
</dbReference>
<evidence type="ECO:0000256" key="1">
    <source>
        <dbReference type="ARBA" id="ARBA00001933"/>
    </source>
</evidence>
<dbReference type="InterPro" id="IPR050087">
    <property type="entry name" value="AON_synthase_class-II"/>
</dbReference>
<evidence type="ECO:0000256" key="2">
    <source>
        <dbReference type="ARBA" id="ARBA00004760"/>
    </source>
</evidence>
<proteinExistence type="inferred from homology"/>
<evidence type="ECO:0000256" key="10">
    <source>
        <dbReference type="ARBA" id="ARBA00023315"/>
    </source>
</evidence>
<comment type="similarity">
    <text evidence="4">Belongs to the class-II pyridoxal-phosphate-dependent aminotransferase family.</text>
</comment>
<feature type="domain" description="Aminotransferase class I/classII large" evidence="11">
    <location>
        <begin position="98"/>
        <end position="328"/>
    </location>
</feature>
<dbReference type="Proteomes" id="UP000077202">
    <property type="component" value="Unassembled WGS sequence"/>
</dbReference>
<keyword evidence="7" id="KW-0663">Pyridoxal phosphate</keyword>